<dbReference type="AlphaFoldDB" id="A0AAV2RI86"/>
<name>A0AAV2RI86_MEGNR</name>
<evidence type="ECO:0000313" key="1">
    <source>
        <dbReference type="EMBL" id="CAL4125258.1"/>
    </source>
</evidence>
<dbReference type="Proteomes" id="UP001497623">
    <property type="component" value="Unassembled WGS sequence"/>
</dbReference>
<protein>
    <submittedName>
        <fullName evidence="1">Uncharacterized protein</fullName>
    </submittedName>
</protein>
<organism evidence="1 2">
    <name type="scientific">Meganyctiphanes norvegica</name>
    <name type="common">Northern krill</name>
    <name type="synonym">Thysanopoda norvegica</name>
    <dbReference type="NCBI Taxonomy" id="48144"/>
    <lineage>
        <taxon>Eukaryota</taxon>
        <taxon>Metazoa</taxon>
        <taxon>Ecdysozoa</taxon>
        <taxon>Arthropoda</taxon>
        <taxon>Crustacea</taxon>
        <taxon>Multicrustacea</taxon>
        <taxon>Malacostraca</taxon>
        <taxon>Eumalacostraca</taxon>
        <taxon>Eucarida</taxon>
        <taxon>Euphausiacea</taxon>
        <taxon>Euphausiidae</taxon>
        <taxon>Meganyctiphanes</taxon>
    </lineage>
</organism>
<proteinExistence type="predicted"/>
<reference evidence="1 2" key="1">
    <citation type="submission" date="2024-05" db="EMBL/GenBank/DDBJ databases">
        <authorList>
            <person name="Wallberg A."/>
        </authorList>
    </citation>
    <scope>NUCLEOTIDE SEQUENCE [LARGE SCALE GENOMIC DNA]</scope>
</reference>
<gene>
    <name evidence="1" type="ORF">MNOR_LOCUS25017</name>
</gene>
<dbReference type="EMBL" id="CAXKWB010023413">
    <property type="protein sequence ID" value="CAL4125258.1"/>
    <property type="molecule type" value="Genomic_DNA"/>
</dbReference>
<feature type="non-terminal residue" evidence="1">
    <location>
        <position position="1"/>
    </location>
</feature>
<evidence type="ECO:0000313" key="2">
    <source>
        <dbReference type="Proteomes" id="UP001497623"/>
    </source>
</evidence>
<sequence>PPVQVGDNVRVPVPKVDRGRTDPGNLLGIVTSINEHGKFTVGTKEGTLRGSYSRSQVKKCKQNVFVSQEQVPDITLSVRSAGRRGFIFCNCSKGGCSNG</sequence>
<feature type="non-terminal residue" evidence="1">
    <location>
        <position position="99"/>
    </location>
</feature>
<accession>A0AAV2RI86</accession>
<comment type="caution">
    <text evidence="1">The sequence shown here is derived from an EMBL/GenBank/DDBJ whole genome shotgun (WGS) entry which is preliminary data.</text>
</comment>
<keyword evidence="2" id="KW-1185">Reference proteome</keyword>